<dbReference type="EMBL" id="ANOH01000092">
    <property type="protein sequence ID" value="EMI57454.1"/>
    <property type="molecule type" value="Genomic_DNA"/>
</dbReference>
<sequence>MTSVLSRWRQTVICAFLPRPRIDFARSIVRHASERRDSRYVVPLALSGVLRGAFCLRKATGFKKVTGSRKVTGRGKSLAAR</sequence>
<organism evidence="1 2">
    <name type="scientific">Rhodopirellula sallentina SM41</name>
    <dbReference type="NCBI Taxonomy" id="1263870"/>
    <lineage>
        <taxon>Bacteria</taxon>
        <taxon>Pseudomonadati</taxon>
        <taxon>Planctomycetota</taxon>
        <taxon>Planctomycetia</taxon>
        <taxon>Pirellulales</taxon>
        <taxon>Pirellulaceae</taxon>
        <taxon>Rhodopirellula</taxon>
    </lineage>
</organism>
<gene>
    <name evidence="1" type="ORF">RSSM_01114</name>
</gene>
<dbReference type="Proteomes" id="UP000011885">
    <property type="component" value="Unassembled WGS sequence"/>
</dbReference>
<evidence type="ECO:0000313" key="1">
    <source>
        <dbReference type="EMBL" id="EMI57454.1"/>
    </source>
</evidence>
<name>M5U851_9BACT</name>
<protein>
    <submittedName>
        <fullName evidence="1">Uncharacterized protein</fullName>
    </submittedName>
</protein>
<dbReference type="AlphaFoldDB" id="M5U851"/>
<keyword evidence="2" id="KW-1185">Reference proteome</keyword>
<accession>M5U851</accession>
<dbReference type="PATRIC" id="fig|1263870.3.peg.1206"/>
<reference evidence="1 2" key="1">
    <citation type="journal article" date="2013" name="Mar. Genomics">
        <title>Expression of sulfatases in Rhodopirellula baltica and the diversity of sulfatases in the genus Rhodopirellula.</title>
        <authorList>
            <person name="Wegner C.E."/>
            <person name="Richter-Heitmann T."/>
            <person name="Klindworth A."/>
            <person name="Klockow C."/>
            <person name="Richter M."/>
            <person name="Achstetter T."/>
            <person name="Glockner F.O."/>
            <person name="Harder J."/>
        </authorList>
    </citation>
    <scope>NUCLEOTIDE SEQUENCE [LARGE SCALE GENOMIC DNA]</scope>
    <source>
        <strain evidence="1 2">SM41</strain>
    </source>
</reference>
<proteinExistence type="predicted"/>
<comment type="caution">
    <text evidence="1">The sequence shown here is derived from an EMBL/GenBank/DDBJ whole genome shotgun (WGS) entry which is preliminary data.</text>
</comment>
<evidence type="ECO:0000313" key="2">
    <source>
        <dbReference type="Proteomes" id="UP000011885"/>
    </source>
</evidence>